<organism evidence="2 3">
    <name type="scientific">Filimonas lacunae</name>
    <dbReference type="NCBI Taxonomy" id="477680"/>
    <lineage>
        <taxon>Bacteria</taxon>
        <taxon>Pseudomonadati</taxon>
        <taxon>Bacteroidota</taxon>
        <taxon>Chitinophagia</taxon>
        <taxon>Chitinophagales</taxon>
        <taxon>Chitinophagaceae</taxon>
        <taxon>Filimonas</taxon>
    </lineage>
</organism>
<dbReference type="AlphaFoldDB" id="A0A173MBH0"/>
<evidence type="ECO:0000256" key="1">
    <source>
        <dbReference type="SAM" id="SignalP"/>
    </source>
</evidence>
<sequence>MKKFIIAAIAFISMTSMALAAGNNEKTLDLFKASYPEAKKIHYKTVGDLLCVHFVLDSTQMEAFYNEEGEQVAISKVISYQNLPALAISNIENNYSGYTVTEVIEMEHNATGTSYFVSLVNNEQKVITQVSLNGKISLFRKSAR</sequence>
<dbReference type="OrthoDB" id="669738at2"/>
<reference evidence="3" key="1">
    <citation type="submission" date="2017-01" db="EMBL/GenBank/DDBJ databases">
        <authorList>
            <person name="Varghese N."/>
            <person name="Submissions S."/>
        </authorList>
    </citation>
    <scope>NUCLEOTIDE SEQUENCE [LARGE SCALE GENOMIC DNA]</scope>
    <source>
        <strain evidence="3">DSM 21054</strain>
    </source>
</reference>
<dbReference type="EMBL" id="FTOR01000018">
    <property type="protein sequence ID" value="SIT34693.1"/>
    <property type="molecule type" value="Genomic_DNA"/>
</dbReference>
<feature type="signal peptide" evidence="1">
    <location>
        <begin position="1"/>
        <end position="20"/>
    </location>
</feature>
<keyword evidence="3" id="KW-1185">Reference proteome</keyword>
<gene>
    <name evidence="2" type="ORF">SAMN05421788_11849</name>
</gene>
<protein>
    <submittedName>
        <fullName evidence="2">Uncharacterized protein</fullName>
    </submittedName>
</protein>
<feature type="chain" id="PRO_5030022703" evidence="1">
    <location>
        <begin position="21"/>
        <end position="144"/>
    </location>
</feature>
<proteinExistence type="predicted"/>
<dbReference type="KEGG" id="fln:FLA_0830"/>
<accession>A0A173MBH0</accession>
<dbReference type="Proteomes" id="UP000186917">
    <property type="component" value="Unassembled WGS sequence"/>
</dbReference>
<dbReference type="RefSeq" id="WP_076382913.1">
    <property type="nucleotide sequence ID" value="NZ_AP017422.1"/>
</dbReference>
<dbReference type="SUPFAM" id="SSF160574">
    <property type="entry name" value="BT0923-like"/>
    <property type="match status" value="1"/>
</dbReference>
<dbReference type="Gene3D" id="3.10.450.360">
    <property type="match status" value="1"/>
</dbReference>
<keyword evidence="1" id="KW-0732">Signal</keyword>
<name>A0A173MBH0_9BACT</name>
<evidence type="ECO:0000313" key="3">
    <source>
        <dbReference type="Proteomes" id="UP000186917"/>
    </source>
</evidence>
<evidence type="ECO:0000313" key="2">
    <source>
        <dbReference type="EMBL" id="SIT34693.1"/>
    </source>
</evidence>